<comment type="caution">
    <text evidence="3">The sequence shown here is derived from an EMBL/GenBank/DDBJ whole genome shotgun (WGS) entry which is preliminary data.</text>
</comment>
<gene>
    <name evidence="3" type="ORF">LCGC14_2093070</name>
</gene>
<dbReference type="InterPro" id="IPR002869">
    <property type="entry name" value="Pyrv_flavodox_OxRed_cen"/>
</dbReference>
<sequence length="191" mass="20301">MAENVEIRWHGRGGQGTVTAAKVLADACLSGGRHVQAFPEYGPERAGAPLRAFSRISDKTIRMHCPVLNPSIVGIVDATLIDAIDVTGGALENAVFIVNSSKDAAEIRKKLGVKDTQKVFTVDASKIAIESFGRAMPNSPMLGAIVKATGIVEMDVLLANVKKSFGKKFSQKIIDGNLEAVNRGYGEVHEG</sequence>
<dbReference type="Pfam" id="PF01558">
    <property type="entry name" value="POR"/>
    <property type="match status" value="1"/>
</dbReference>
<dbReference type="InterPro" id="IPR019752">
    <property type="entry name" value="Pyrv/ketoisovalerate_OxRed_cat"/>
</dbReference>
<feature type="domain" description="Pyruvate/ketoisovalerate oxidoreductase catalytic" evidence="2">
    <location>
        <begin position="13"/>
        <end position="185"/>
    </location>
</feature>
<organism evidence="3">
    <name type="scientific">marine sediment metagenome</name>
    <dbReference type="NCBI Taxonomy" id="412755"/>
    <lineage>
        <taxon>unclassified sequences</taxon>
        <taxon>metagenomes</taxon>
        <taxon>ecological metagenomes</taxon>
    </lineage>
</organism>
<dbReference type="GO" id="GO:0016625">
    <property type="term" value="F:oxidoreductase activity, acting on the aldehyde or oxo group of donors, iron-sulfur protein as acceptor"/>
    <property type="evidence" value="ECO:0007669"/>
    <property type="project" value="InterPro"/>
</dbReference>
<dbReference type="PANTHER" id="PTHR43366:SF1">
    <property type="entry name" value="PYRUVATE SYNTHASE SUBUNIT PORC"/>
    <property type="match status" value="1"/>
</dbReference>
<dbReference type="InterPro" id="IPR051626">
    <property type="entry name" value="Oxidoreductase_gamma_subunit"/>
</dbReference>
<evidence type="ECO:0000259" key="2">
    <source>
        <dbReference type="Pfam" id="PF01558"/>
    </source>
</evidence>
<dbReference type="SUPFAM" id="SSF53323">
    <property type="entry name" value="Pyruvate-ferredoxin oxidoreductase, PFOR, domain III"/>
    <property type="match status" value="1"/>
</dbReference>
<reference evidence="3" key="1">
    <citation type="journal article" date="2015" name="Nature">
        <title>Complex archaea that bridge the gap between prokaryotes and eukaryotes.</title>
        <authorList>
            <person name="Spang A."/>
            <person name="Saw J.H."/>
            <person name="Jorgensen S.L."/>
            <person name="Zaremba-Niedzwiedzka K."/>
            <person name="Martijn J."/>
            <person name="Lind A.E."/>
            <person name="van Eijk R."/>
            <person name="Schleper C."/>
            <person name="Guy L."/>
            <person name="Ettema T.J."/>
        </authorList>
    </citation>
    <scope>NUCLEOTIDE SEQUENCE</scope>
</reference>
<dbReference type="Gene3D" id="3.40.920.10">
    <property type="entry name" value="Pyruvate-ferredoxin oxidoreductase, PFOR, domain III"/>
    <property type="match status" value="1"/>
</dbReference>
<accession>A0A0F9GQ76</accession>
<evidence type="ECO:0000256" key="1">
    <source>
        <dbReference type="ARBA" id="ARBA00023002"/>
    </source>
</evidence>
<dbReference type="EMBL" id="LAZR01025535">
    <property type="protein sequence ID" value="KKL71620.1"/>
    <property type="molecule type" value="Genomic_DNA"/>
</dbReference>
<dbReference type="PANTHER" id="PTHR43366">
    <property type="entry name" value="PYRUVATE SYNTHASE SUBUNIT PORC"/>
    <property type="match status" value="1"/>
</dbReference>
<keyword evidence="1" id="KW-0560">Oxidoreductase</keyword>
<dbReference type="AlphaFoldDB" id="A0A0F9GQ76"/>
<dbReference type="InterPro" id="IPR011894">
    <property type="entry name" value="PorC_KorC"/>
</dbReference>
<protein>
    <recommendedName>
        <fullName evidence="2">Pyruvate/ketoisovalerate oxidoreductase catalytic domain-containing protein</fullName>
    </recommendedName>
</protein>
<dbReference type="NCBIfam" id="TIGR02175">
    <property type="entry name" value="PorC_KorC"/>
    <property type="match status" value="1"/>
</dbReference>
<name>A0A0F9GQ76_9ZZZZ</name>
<evidence type="ECO:0000313" key="3">
    <source>
        <dbReference type="EMBL" id="KKL71620.1"/>
    </source>
</evidence>
<proteinExistence type="predicted"/>